<dbReference type="EMBL" id="CP020919">
    <property type="protein sequence ID" value="AWG24327.1"/>
    <property type="molecule type" value="Genomic_DNA"/>
</dbReference>
<feature type="domain" description="Haem-binding uptake Tiki superfamily ChaN" evidence="2">
    <location>
        <begin position="42"/>
        <end position="240"/>
    </location>
</feature>
<dbReference type="SUPFAM" id="SSF159501">
    <property type="entry name" value="EreA/ChaN-like"/>
    <property type="match status" value="1"/>
</dbReference>
<dbReference type="Gene3D" id="3.40.50.11550">
    <property type="match status" value="1"/>
</dbReference>
<proteinExistence type="predicted"/>
<dbReference type="Proteomes" id="UP000244677">
    <property type="component" value="Chromosome"/>
</dbReference>
<evidence type="ECO:0000313" key="4">
    <source>
        <dbReference type="Proteomes" id="UP000244677"/>
    </source>
</evidence>
<sequence>MKIPSLILSLFLAATHLISAQDKPAYQLFDKNGKKTTYEKMLKGASKGEVVLFGEFHDNPISHWLELELTRDLAENNKLVLGAEMFEADNQLPLDRYLKGEIDQKGLDTLARLWNNYKTDYKPLADFAKSKNIPFIATNVPRKFASLVYKKGFTALDTLFATEKSWIAPLPFPYDPKLPGYVKMLEMSGGHGGENLPKAQAVKDATMAHFILKNLQPNTIFVHYNGSFHSDYFDGINWYLLKDKPALKIVTIASVSQKNLTKLEAENLHKADYIIVVDEDMTKTF</sequence>
<dbReference type="RefSeq" id="WP_108735974.1">
    <property type="nucleotide sequence ID" value="NZ_CP020919.1"/>
</dbReference>
<dbReference type="OrthoDB" id="1680202at2"/>
<evidence type="ECO:0000259" key="2">
    <source>
        <dbReference type="Pfam" id="PF04187"/>
    </source>
</evidence>
<keyword evidence="1" id="KW-0732">Signal</keyword>
<protein>
    <submittedName>
        <fullName evidence="3">Iron-regulated protein</fullName>
    </submittedName>
</protein>
<feature type="chain" id="PRO_5015732932" evidence="1">
    <location>
        <begin position="21"/>
        <end position="285"/>
    </location>
</feature>
<reference evidence="3 4" key="1">
    <citation type="submission" date="2017-04" db="EMBL/GenBank/DDBJ databases">
        <title>Complete genome sequence of Flavobacterium kingsejong AJ004.</title>
        <authorList>
            <person name="Lee P.C."/>
        </authorList>
    </citation>
    <scope>NUCLEOTIDE SEQUENCE [LARGE SCALE GENOMIC DNA]</scope>
    <source>
        <strain evidence="3 4">AJ004</strain>
    </source>
</reference>
<feature type="signal peptide" evidence="1">
    <location>
        <begin position="1"/>
        <end position="20"/>
    </location>
</feature>
<keyword evidence="4" id="KW-1185">Reference proteome</keyword>
<dbReference type="Pfam" id="PF04187">
    <property type="entry name" value="Cofac_haem_bdg"/>
    <property type="match status" value="1"/>
</dbReference>
<dbReference type="InterPro" id="IPR007314">
    <property type="entry name" value="Cofac_haem-bd_dom"/>
</dbReference>
<accession>A0A2S1LKR7</accession>
<organism evidence="3 4">
    <name type="scientific">Flavobacterium kingsejongi</name>
    <dbReference type="NCBI Taxonomy" id="1678728"/>
    <lineage>
        <taxon>Bacteria</taxon>
        <taxon>Pseudomonadati</taxon>
        <taxon>Bacteroidota</taxon>
        <taxon>Flavobacteriia</taxon>
        <taxon>Flavobacteriales</taxon>
        <taxon>Flavobacteriaceae</taxon>
        <taxon>Flavobacterium</taxon>
    </lineage>
</organism>
<dbReference type="KEGG" id="fki:FK004_03335"/>
<dbReference type="AlphaFoldDB" id="A0A2S1LKR7"/>
<gene>
    <name evidence="3" type="ORF">FK004_03335</name>
</gene>
<evidence type="ECO:0000313" key="3">
    <source>
        <dbReference type="EMBL" id="AWG24327.1"/>
    </source>
</evidence>
<name>A0A2S1LKR7_9FLAO</name>
<dbReference type="CDD" id="cd14727">
    <property type="entry name" value="ChanN-like"/>
    <property type="match status" value="1"/>
</dbReference>
<evidence type="ECO:0000256" key="1">
    <source>
        <dbReference type="SAM" id="SignalP"/>
    </source>
</evidence>